<comment type="similarity">
    <text evidence="2 8">Belongs to the cytochrome P450 family.</text>
</comment>
<keyword evidence="6 8" id="KW-0408">Iron</keyword>
<keyword evidence="10" id="KW-1185">Reference proteome</keyword>
<evidence type="ECO:0000313" key="9">
    <source>
        <dbReference type="EMBL" id="KAK6004829.1"/>
    </source>
</evidence>
<dbReference type="InterPro" id="IPR047146">
    <property type="entry name" value="Cyt_P450_E_CYP52_fungi"/>
</dbReference>
<evidence type="ECO:0000256" key="3">
    <source>
        <dbReference type="ARBA" id="ARBA00022617"/>
    </source>
</evidence>
<dbReference type="InterPro" id="IPR017972">
    <property type="entry name" value="Cyt_P450_CS"/>
</dbReference>
<dbReference type="CDD" id="cd11063">
    <property type="entry name" value="CYP52"/>
    <property type="match status" value="1"/>
</dbReference>
<accession>A0ABR0TK94</accession>
<dbReference type="PANTHER" id="PTHR24287:SF1">
    <property type="entry name" value="P450, PUTATIVE (EUROFUNG)-RELATED"/>
    <property type="match status" value="1"/>
</dbReference>
<dbReference type="InterPro" id="IPR002401">
    <property type="entry name" value="Cyt_P450_E_grp-I"/>
</dbReference>
<keyword evidence="5 8" id="KW-0560">Oxidoreductase</keyword>
<evidence type="ECO:0000256" key="4">
    <source>
        <dbReference type="ARBA" id="ARBA00022723"/>
    </source>
</evidence>
<protein>
    <recommendedName>
        <fullName evidence="11">P450 monooxygenase</fullName>
    </recommendedName>
</protein>
<dbReference type="Pfam" id="PF00067">
    <property type="entry name" value="p450"/>
    <property type="match status" value="1"/>
</dbReference>
<dbReference type="EMBL" id="JASGXD010000006">
    <property type="protein sequence ID" value="KAK6004829.1"/>
    <property type="molecule type" value="Genomic_DNA"/>
</dbReference>
<sequence length="453" mass="51000">MFGFSALFEVLGASKAHRLLEANQQRFAKMNAKTFSMSNMGKTSIYTIEPENVKAMLATHFQSWSLPELRKTAFYPLFGHGIFTNDGAAWKHSREMLKPSFNRNEIGNVDMLERHAANLIRAIRTQQHQDSIDLHDLFFRLTTDFATEYLLGEATDSLEKGAEDGFNEAFEGSMKHIGEVSRIGRLGLLIGRNKFLQQKSYLHAFVDRYVVQALERQQRGEKHTRHTFLEELVQQTSDVVTIRSELLNILLAGRDTTASLLTNIWHILAQRPDIVARLREEIASNLPAEGTLPTFEDLKGLPYLSAVFKEMLRLYPVVPLNSRQATVSTTLPKGGGSDGLEPVFIGKGQLVIYSTYAMHRDVDVFGDDADVCRPERWLDGDDEKGLRPGWAYIPFNAGPRICLGQQLALTEASYVTVRLLQEFGSVEPRDDKPWTESLGLTCVNKFGAKVALF</sequence>
<dbReference type="PROSITE" id="PS00086">
    <property type="entry name" value="CYTOCHROME_P450"/>
    <property type="match status" value="1"/>
</dbReference>
<keyword evidence="3 8" id="KW-0349">Heme</keyword>
<dbReference type="InterPro" id="IPR036396">
    <property type="entry name" value="Cyt_P450_sf"/>
</dbReference>
<reference evidence="9 10" key="1">
    <citation type="submission" date="2023-11" db="EMBL/GenBank/DDBJ databases">
        <title>Draft genome sequence and annotation of the polyextremotolerant black yeast-like fungus Aureobasidium pullulans NRRL 62042.</title>
        <authorList>
            <person name="Dielentheis-Frenken M.R.E."/>
            <person name="Wibberg D."/>
            <person name="Blank L.M."/>
            <person name="Tiso T."/>
        </authorList>
    </citation>
    <scope>NUCLEOTIDE SEQUENCE [LARGE SCALE GENOMIC DNA]</scope>
    <source>
        <strain evidence="9 10">NRRL 62042</strain>
    </source>
</reference>
<gene>
    <name evidence="9" type="ORF">QM012_007608</name>
</gene>
<comment type="caution">
    <text evidence="9">The sequence shown here is derived from an EMBL/GenBank/DDBJ whole genome shotgun (WGS) entry which is preliminary data.</text>
</comment>
<dbReference type="PRINTS" id="PR00385">
    <property type="entry name" value="P450"/>
</dbReference>
<evidence type="ECO:0000256" key="2">
    <source>
        <dbReference type="ARBA" id="ARBA00010617"/>
    </source>
</evidence>
<evidence type="ECO:0000256" key="8">
    <source>
        <dbReference type="RuleBase" id="RU000461"/>
    </source>
</evidence>
<evidence type="ECO:0000313" key="10">
    <source>
        <dbReference type="Proteomes" id="UP001341245"/>
    </source>
</evidence>
<keyword evidence="7 8" id="KW-0503">Monooxygenase</keyword>
<evidence type="ECO:0008006" key="11">
    <source>
        <dbReference type="Google" id="ProtNLM"/>
    </source>
</evidence>
<evidence type="ECO:0000256" key="6">
    <source>
        <dbReference type="ARBA" id="ARBA00023004"/>
    </source>
</evidence>
<dbReference type="Proteomes" id="UP001341245">
    <property type="component" value="Unassembled WGS sequence"/>
</dbReference>
<name>A0ABR0TK94_AURPU</name>
<keyword evidence="4 8" id="KW-0479">Metal-binding</keyword>
<dbReference type="PRINTS" id="PR00463">
    <property type="entry name" value="EP450I"/>
</dbReference>
<organism evidence="9 10">
    <name type="scientific">Aureobasidium pullulans</name>
    <name type="common">Black yeast</name>
    <name type="synonym">Pullularia pullulans</name>
    <dbReference type="NCBI Taxonomy" id="5580"/>
    <lineage>
        <taxon>Eukaryota</taxon>
        <taxon>Fungi</taxon>
        <taxon>Dikarya</taxon>
        <taxon>Ascomycota</taxon>
        <taxon>Pezizomycotina</taxon>
        <taxon>Dothideomycetes</taxon>
        <taxon>Dothideomycetidae</taxon>
        <taxon>Dothideales</taxon>
        <taxon>Saccotheciaceae</taxon>
        <taxon>Aureobasidium</taxon>
    </lineage>
</organism>
<evidence type="ECO:0000256" key="5">
    <source>
        <dbReference type="ARBA" id="ARBA00023002"/>
    </source>
</evidence>
<dbReference type="PANTHER" id="PTHR24287">
    <property type="entry name" value="P450, PUTATIVE (EUROFUNG)-RELATED"/>
    <property type="match status" value="1"/>
</dbReference>
<evidence type="ECO:0000256" key="7">
    <source>
        <dbReference type="ARBA" id="ARBA00023033"/>
    </source>
</evidence>
<comment type="cofactor">
    <cofactor evidence="1">
        <name>heme</name>
        <dbReference type="ChEBI" id="CHEBI:30413"/>
    </cofactor>
</comment>
<dbReference type="Gene3D" id="1.10.630.10">
    <property type="entry name" value="Cytochrome P450"/>
    <property type="match status" value="1"/>
</dbReference>
<evidence type="ECO:0000256" key="1">
    <source>
        <dbReference type="ARBA" id="ARBA00001971"/>
    </source>
</evidence>
<dbReference type="SUPFAM" id="SSF48264">
    <property type="entry name" value="Cytochrome P450"/>
    <property type="match status" value="1"/>
</dbReference>
<proteinExistence type="inferred from homology"/>
<dbReference type="InterPro" id="IPR001128">
    <property type="entry name" value="Cyt_P450"/>
</dbReference>